<dbReference type="RefSeq" id="WP_380864266.1">
    <property type="nucleotide sequence ID" value="NZ_JBHSKM010000044.1"/>
</dbReference>
<organism evidence="1 2">
    <name type="scientific">Streptomyces coerulescens</name>
    <dbReference type="NCBI Taxonomy" id="29304"/>
    <lineage>
        <taxon>Bacteria</taxon>
        <taxon>Bacillati</taxon>
        <taxon>Actinomycetota</taxon>
        <taxon>Actinomycetes</taxon>
        <taxon>Kitasatosporales</taxon>
        <taxon>Streptomycetaceae</taxon>
        <taxon>Streptomyces</taxon>
    </lineage>
</organism>
<comment type="caution">
    <text evidence="1">The sequence shown here is derived from an EMBL/GenBank/DDBJ whole genome shotgun (WGS) entry which is preliminary data.</text>
</comment>
<keyword evidence="2" id="KW-1185">Reference proteome</keyword>
<dbReference type="Proteomes" id="UP001596263">
    <property type="component" value="Unassembled WGS sequence"/>
</dbReference>
<evidence type="ECO:0008006" key="3">
    <source>
        <dbReference type="Google" id="ProtNLM"/>
    </source>
</evidence>
<accession>A0ABW0CZI0</accession>
<sequence length="341" mass="36548">MNDNTSPQTTRARRTRFLAAAAAALALIGGGAVGYAHVAGEDPLDCTDLSSDTALRRALGDVYREDMDCGALGKAIRSAATGADPGRHTLAEARAMQAALTAVAEDIERRREPVVASDLRAPLAAALVDYAQDTQEILNGVNGEYTHREDDAPWRDGGTVRMPARIDELVKVLRAVSQDPAAYGDLRAAHVRQCAARLIKVPTRATDARYTSPARSCAAGLGHFDGIADDIPKSQAEQWRSDVLLRLKDTVGSPPSYEADPARHIAGRWQLAVIEQVDVDQTRFLKEDSARIVVIWAAARGEGTDSKRVNDLQATVAGDANSSAVETEGTLRCTRHPMECG</sequence>
<gene>
    <name evidence="1" type="ORF">ACFPQ9_39545</name>
</gene>
<protein>
    <recommendedName>
        <fullName evidence="3">Secreted protein</fullName>
    </recommendedName>
</protein>
<proteinExistence type="predicted"/>
<name>A0ABW0CZI0_STRCD</name>
<reference evidence="2" key="1">
    <citation type="journal article" date="2019" name="Int. J. Syst. Evol. Microbiol.">
        <title>The Global Catalogue of Microorganisms (GCM) 10K type strain sequencing project: providing services to taxonomists for standard genome sequencing and annotation.</title>
        <authorList>
            <consortium name="The Broad Institute Genomics Platform"/>
            <consortium name="The Broad Institute Genome Sequencing Center for Infectious Disease"/>
            <person name="Wu L."/>
            <person name="Ma J."/>
        </authorList>
    </citation>
    <scope>NUCLEOTIDE SEQUENCE [LARGE SCALE GENOMIC DNA]</scope>
    <source>
        <strain evidence="2">KCTC 42586</strain>
    </source>
</reference>
<evidence type="ECO:0000313" key="1">
    <source>
        <dbReference type="EMBL" id="MFC5219925.1"/>
    </source>
</evidence>
<evidence type="ECO:0000313" key="2">
    <source>
        <dbReference type="Proteomes" id="UP001596263"/>
    </source>
</evidence>
<dbReference type="EMBL" id="JBHSKM010000044">
    <property type="protein sequence ID" value="MFC5219925.1"/>
    <property type="molecule type" value="Genomic_DNA"/>
</dbReference>